<dbReference type="EMBL" id="WNXD01000002">
    <property type="protein sequence ID" value="MBB2146416.1"/>
    <property type="molecule type" value="Genomic_DNA"/>
</dbReference>
<proteinExistence type="predicted"/>
<gene>
    <name evidence="2" type="ORF">GM921_13020</name>
</gene>
<dbReference type="PROSITE" id="PS51257">
    <property type="entry name" value="PROKAR_LIPOPROTEIN"/>
    <property type="match status" value="1"/>
</dbReference>
<organism evidence="2 3">
    <name type="scientific">Pedobacter planticolens</name>
    <dbReference type="NCBI Taxonomy" id="2679964"/>
    <lineage>
        <taxon>Bacteria</taxon>
        <taxon>Pseudomonadati</taxon>
        <taxon>Bacteroidota</taxon>
        <taxon>Sphingobacteriia</taxon>
        <taxon>Sphingobacteriales</taxon>
        <taxon>Sphingobacteriaceae</taxon>
        <taxon>Pedobacter</taxon>
    </lineage>
</organism>
<evidence type="ECO:0000256" key="1">
    <source>
        <dbReference type="SAM" id="SignalP"/>
    </source>
</evidence>
<evidence type="ECO:0000313" key="3">
    <source>
        <dbReference type="Proteomes" id="UP000601055"/>
    </source>
</evidence>
<dbReference type="Proteomes" id="UP000601055">
    <property type="component" value="Unassembled WGS sequence"/>
</dbReference>
<keyword evidence="3" id="KW-1185">Reference proteome</keyword>
<sequence length="165" mass="18232">MKTKLLLLLLLPLLMGASCKKDKDNGLTKPTQIGANTFSCKINGQIFTPKQDLFGPTPLYSQVDIYNGNNTLNISASNPNTYITNMHFNINSFKGVGEYSIDIINGVYVDCYLNIPSPNLEKSQSGTIRITKYQGEIVSGTFEFNLKHGTENIAVTSGRFDLTLR</sequence>
<comment type="caution">
    <text evidence="2">The sequence shown here is derived from an EMBL/GenBank/DDBJ whole genome shotgun (WGS) entry which is preliminary data.</text>
</comment>
<name>A0A923IVU8_9SPHI</name>
<keyword evidence="1" id="KW-0732">Signal</keyword>
<feature type="signal peptide" evidence="1">
    <location>
        <begin position="1"/>
        <end position="20"/>
    </location>
</feature>
<feature type="chain" id="PRO_5037563905" description="Lipocalin-like domain-containing protein" evidence="1">
    <location>
        <begin position="21"/>
        <end position="165"/>
    </location>
</feature>
<accession>A0A923IVU8</accession>
<reference evidence="2" key="1">
    <citation type="submission" date="2019-11" db="EMBL/GenBank/DDBJ databases">
        <title>Description of Pedobacter sp. LMG 31464T.</title>
        <authorList>
            <person name="Carlier A."/>
            <person name="Qi S."/>
            <person name="Vandamme P."/>
        </authorList>
    </citation>
    <scope>NUCLEOTIDE SEQUENCE</scope>
    <source>
        <strain evidence="2">LMG 31464</strain>
    </source>
</reference>
<evidence type="ECO:0000313" key="2">
    <source>
        <dbReference type="EMBL" id="MBB2146416.1"/>
    </source>
</evidence>
<evidence type="ECO:0008006" key="4">
    <source>
        <dbReference type="Google" id="ProtNLM"/>
    </source>
</evidence>
<protein>
    <recommendedName>
        <fullName evidence="4">Lipocalin-like domain-containing protein</fullName>
    </recommendedName>
</protein>
<dbReference type="RefSeq" id="WP_182923072.1">
    <property type="nucleotide sequence ID" value="NZ_WNXD01000002.1"/>
</dbReference>
<dbReference type="AlphaFoldDB" id="A0A923IVU8"/>